<evidence type="ECO:0000313" key="5">
    <source>
        <dbReference type="Proteomes" id="UP000001822"/>
    </source>
</evidence>
<reference evidence="4 5" key="1">
    <citation type="journal article" date="2007" name="Appl. Environ. Microbiol.">
        <title>Genome sequence of the cellulolytic gliding bacterium Cytophaga hutchinsonii.</title>
        <authorList>
            <person name="Xie G."/>
            <person name="Bruce D.C."/>
            <person name="Challacombe J.F."/>
            <person name="Chertkov O."/>
            <person name="Detter J.C."/>
            <person name="Gilna P."/>
            <person name="Han C.S."/>
            <person name="Lucas S."/>
            <person name="Misra M."/>
            <person name="Myers G.L."/>
            <person name="Richardson P."/>
            <person name="Tapia R."/>
            <person name="Thayer N."/>
            <person name="Thompson L.S."/>
            <person name="Brettin T.S."/>
            <person name="Henrissat B."/>
            <person name="Wilson D.B."/>
            <person name="McBride M.J."/>
        </authorList>
    </citation>
    <scope>NUCLEOTIDE SEQUENCE [LARGE SCALE GENOMIC DNA]</scope>
    <source>
        <strain evidence="5">ATCC 33406 / DSM 1761 / CIP 103989 / NBRC 15051 / NCIMB 9469 / D465</strain>
    </source>
</reference>
<dbReference type="KEGG" id="chu:CHU_3031"/>
<evidence type="ECO:0000256" key="3">
    <source>
        <dbReference type="ARBA" id="ARBA00022691"/>
    </source>
</evidence>
<dbReference type="AlphaFoldDB" id="A0A6N4SVJ0"/>
<dbReference type="SUPFAM" id="SSF53335">
    <property type="entry name" value="S-adenosyl-L-methionine-dependent methyltransferases"/>
    <property type="match status" value="1"/>
</dbReference>
<dbReference type="InterPro" id="IPR029063">
    <property type="entry name" value="SAM-dependent_MTases_sf"/>
</dbReference>
<dbReference type="PANTHER" id="PTHR10509:SF14">
    <property type="entry name" value="CAFFEOYL-COA O-METHYLTRANSFERASE 3-RELATED"/>
    <property type="match status" value="1"/>
</dbReference>
<dbReference type="GO" id="GO:0008757">
    <property type="term" value="F:S-adenosylmethionine-dependent methyltransferase activity"/>
    <property type="evidence" value="ECO:0007669"/>
    <property type="project" value="TreeGrafter"/>
</dbReference>
<dbReference type="Pfam" id="PF01596">
    <property type="entry name" value="Methyltransf_3"/>
    <property type="match status" value="1"/>
</dbReference>
<dbReference type="InterPro" id="IPR002935">
    <property type="entry name" value="SAM_O-MeTrfase"/>
</dbReference>
<gene>
    <name evidence="4" type="ordered locus">CHU_3031</name>
</gene>
<dbReference type="Proteomes" id="UP000001822">
    <property type="component" value="Chromosome"/>
</dbReference>
<evidence type="ECO:0000256" key="2">
    <source>
        <dbReference type="ARBA" id="ARBA00022679"/>
    </source>
</evidence>
<dbReference type="CDD" id="cd02440">
    <property type="entry name" value="AdoMet_MTases"/>
    <property type="match status" value="1"/>
</dbReference>
<dbReference type="RefSeq" id="WP_011586382.1">
    <property type="nucleotide sequence ID" value="NC_008255.1"/>
</dbReference>
<sequence length="215" mass="24433">MIDITNPLIEEYIRAHSTIESDLLKKVNRETYAEVLMPRMLSGHYQGRVLSMLAHMIRPKRILEIGTFTGYSALCLSEGLPAGAELITIDINEELEDRVRAYFMESEKAKAITYLIGDAMKVTESLEGLFDLVFIDADKHNYLNYYHLVFDKVPAGGFIMVDNTLWNGKVAIPEVVAKDKDTRNLHSFNAFIAQDARIEKIILPVRDGITIIRKK</sequence>
<dbReference type="OrthoDB" id="9799672at2"/>
<name>A0A6N4SVJ0_CYTH3</name>
<proteinExistence type="predicted"/>
<keyword evidence="2 4" id="KW-0808">Transferase</keyword>
<organism evidence="4 5">
    <name type="scientific">Cytophaga hutchinsonii (strain ATCC 33406 / DSM 1761 / CIP 103989 / NBRC 15051 / NCIMB 9469 / D465)</name>
    <dbReference type="NCBI Taxonomy" id="269798"/>
    <lineage>
        <taxon>Bacteria</taxon>
        <taxon>Pseudomonadati</taxon>
        <taxon>Bacteroidota</taxon>
        <taxon>Cytophagia</taxon>
        <taxon>Cytophagales</taxon>
        <taxon>Cytophagaceae</taxon>
        <taxon>Cytophaga</taxon>
    </lineage>
</organism>
<dbReference type="PROSITE" id="PS51682">
    <property type="entry name" value="SAM_OMT_I"/>
    <property type="match status" value="1"/>
</dbReference>
<dbReference type="PANTHER" id="PTHR10509">
    <property type="entry name" value="O-METHYLTRANSFERASE-RELATED"/>
    <property type="match status" value="1"/>
</dbReference>
<keyword evidence="1 4" id="KW-0489">Methyltransferase</keyword>
<accession>A0A6N4SVJ0</accession>
<dbReference type="EC" id="2.1.1.-" evidence="4"/>
<dbReference type="GO" id="GO:0008171">
    <property type="term" value="F:O-methyltransferase activity"/>
    <property type="evidence" value="ECO:0007669"/>
    <property type="project" value="InterPro"/>
</dbReference>
<dbReference type="InterPro" id="IPR050362">
    <property type="entry name" value="Cation-dep_OMT"/>
</dbReference>
<dbReference type="Gene3D" id="3.40.50.150">
    <property type="entry name" value="Vaccinia Virus protein VP39"/>
    <property type="match status" value="1"/>
</dbReference>
<dbReference type="EMBL" id="CP000383">
    <property type="protein sequence ID" value="ABG60272.1"/>
    <property type="molecule type" value="Genomic_DNA"/>
</dbReference>
<keyword evidence="3" id="KW-0949">S-adenosyl-L-methionine</keyword>
<evidence type="ECO:0000256" key="1">
    <source>
        <dbReference type="ARBA" id="ARBA00022603"/>
    </source>
</evidence>
<evidence type="ECO:0000313" key="4">
    <source>
        <dbReference type="EMBL" id="ABG60272.1"/>
    </source>
</evidence>
<keyword evidence="5" id="KW-1185">Reference proteome</keyword>
<protein>
    <submittedName>
        <fullName evidence="4">O-methyltransferase</fullName>
        <ecNumber evidence="4">2.1.1.-</ecNumber>
    </submittedName>
</protein>
<dbReference type="GO" id="GO:0032259">
    <property type="term" value="P:methylation"/>
    <property type="evidence" value="ECO:0007669"/>
    <property type="project" value="UniProtKB-KW"/>
</dbReference>